<feature type="compositionally biased region" description="Basic and acidic residues" evidence="1">
    <location>
        <begin position="367"/>
        <end position="377"/>
    </location>
</feature>
<feature type="compositionally biased region" description="Basic and acidic residues" evidence="1">
    <location>
        <begin position="409"/>
        <end position="419"/>
    </location>
</feature>
<protein>
    <submittedName>
        <fullName evidence="2">18849_t:CDS:1</fullName>
    </submittedName>
</protein>
<dbReference type="EMBL" id="CAJVPY010017428">
    <property type="protein sequence ID" value="CAG8761939.1"/>
    <property type="molecule type" value="Genomic_DNA"/>
</dbReference>
<name>A0A9N9J4N7_9GLOM</name>
<sequence>MTTDQKHSSDGTLNMPEDTRYYYSKYEKLKRRVNLLEAEIEDLDECVNKETLVDLIQEMVPSLIIRKYKKRGLLCEPLNRSDSSLSDSSSSEDSETVKCYYPKKKVPQRNQDLSNQDLKNSYSINHIWERNVNFKRSKRIILIDIRFGVDMGANANYISRKNVKIAYAKDNSIPRVNRFLGESYSALGKVNLHIILNDGEKHKIIPTEFIVIGSGWPNQFPEILLGSLWMCQILEARLLEKNNTGHEIKSKNYWRNFVFRIKNNLTRREYIANNSEFRDFKTQVADFKTLYIKTRPAIIIQRAYRLWKKRINLAKIIQRAVRKWLYQPGHRRGSESSTSSVVRKIEKHSIQSQDLPEIIEEDMSDIDDNRDGEDNRPIDQSTILSEKESRKRPSEDTTKNKSLSKKPKQNKEKGDKKDSNTVKKLIIELTSNTFEQNTDTITSYPVTATETGPLPIDFLNLYTKITSAKSEIQKPNQNIIIQYYNFGLGIAKRFKFYYEKSYNVNDANSEVKKEIKKQLPDGTSETTIWKRKERAQKIFHLFSKIGMDKIG</sequence>
<evidence type="ECO:0000313" key="2">
    <source>
        <dbReference type="EMBL" id="CAG8761939.1"/>
    </source>
</evidence>
<reference evidence="2" key="1">
    <citation type="submission" date="2021-06" db="EMBL/GenBank/DDBJ databases">
        <authorList>
            <person name="Kallberg Y."/>
            <person name="Tangrot J."/>
            <person name="Rosling A."/>
        </authorList>
    </citation>
    <scope>NUCLEOTIDE SEQUENCE</scope>
    <source>
        <strain evidence="2">MA453B</strain>
    </source>
</reference>
<feature type="compositionally biased region" description="Acidic residues" evidence="1">
    <location>
        <begin position="357"/>
        <end position="366"/>
    </location>
</feature>
<comment type="caution">
    <text evidence="2">The sequence shown here is derived from an EMBL/GenBank/DDBJ whole genome shotgun (WGS) entry which is preliminary data.</text>
</comment>
<feature type="compositionally biased region" description="Basic and acidic residues" evidence="1">
    <location>
        <begin position="385"/>
        <end position="399"/>
    </location>
</feature>
<feature type="region of interest" description="Disordered" evidence="1">
    <location>
        <begin position="353"/>
        <end position="419"/>
    </location>
</feature>
<evidence type="ECO:0000313" key="3">
    <source>
        <dbReference type="Proteomes" id="UP000789405"/>
    </source>
</evidence>
<keyword evidence="3" id="KW-1185">Reference proteome</keyword>
<proteinExistence type="predicted"/>
<dbReference type="AlphaFoldDB" id="A0A9N9J4N7"/>
<gene>
    <name evidence="2" type="ORF">DERYTH_LOCUS17898</name>
</gene>
<evidence type="ECO:0000256" key="1">
    <source>
        <dbReference type="SAM" id="MobiDB-lite"/>
    </source>
</evidence>
<dbReference type="Proteomes" id="UP000789405">
    <property type="component" value="Unassembled WGS sequence"/>
</dbReference>
<accession>A0A9N9J4N7</accession>
<organism evidence="2 3">
    <name type="scientific">Dentiscutata erythropus</name>
    <dbReference type="NCBI Taxonomy" id="1348616"/>
    <lineage>
        <taxon>Eukaryota</taxon>
        <taxon>Fungi</taxon>
        <taxon>Fungi incertae sedis</taxon>
        <taxon>Mucoromycota</taxon>
        <taxon>Glomeromycotina</taxon>
        <taxon>Glomeromycetes</taxon>
        <taxon>Diversisporales</taxon>
        <taxon>Gigasporaceae</taxon>
        <taxon>Dentiscutata</taxon>
    </lineage>
</organism>